<evidence type="ECO:0000313" key="3">
    <source>
        <dbReference type="EMBL" id="KXZ47445.1"/>
    </source>
</evidence>
<dbReference type="PANTHER" id="PTHR33129">
    <property type="entry name" value="PROTEIN KINASE DOMAIN-CONTAINING PROTEIN-RELATED"/>
    <property type="match status" value="1"/>
</dbReference>
<evidence type="ECO:0000256" key="1">
    <source>
        <dbReference type="SAM" id="Coils"/>
    </source>
</evidence>
<dbReference type="Proteomes" id="UP000075714">
    <property type="component" value="Unassembled WGS sequence"/>
</dbReference>
<accession>A0A150GCZ0</accession>
<protein>
    <submittedName>
        <fullName evidence="3">Uncharacterized protein</fullName>
    </submittedName>
</protein>
<feature type="region of interest" description="Disordered" evidence="2">
    <location>
        <begin position="525"/>
        <end position="554"/>
    </location>
</feature>
<evidence type="ECO:0000313" key="4">
    <source>
        <dbReference type="Proteomes" id="UP000075714"/>
    </source>
</evidence>
<keyword evidence="4" id="KW-1185">Reference proteome</keyword>
<comment type="caution">
    <text evidence="3">The sequence shown here is derived from an EMBL/GenBank/DDBJ whole genome shotgun (WGS) entry which is preliminary data.</text>
</comment>
<gene>
    <name evidence="3" type="ORF">GPECTOR_35g883</name>
</gene>
<feature type="coiled-coil region" evidence="1">
    <location>
        <begin position="5"/>
        <end position="66"/>
    </location>
</feature>
<sequence length="554" mass="61531">MARAVEVVKAEIEEVKADIKRIDGEVGNAEKEEQLRRKEEQLRRKEEQLRTKEEQLRTELQQLRTEALQGVLDARATDMMAQVLKMAKQLPAPGEVLSFEPCLFMDTKYRSVYIRPCYKPLFEELTTSSAKDTIITGTPGIGKSYFFYYLLAELVALPEPPPYILWEHSTAPGEMRCYDHLTGEVRRGNRQSFADQLQDPKAWYISEGIPPTLLSRAHILLIASPSRSRTQEMLKSGAYELFMPLWSLKELLECRAKVYDGSVGEDLAVCLYEHYGGVARYVLGVPSTSTKESAHLDDLLQPLTRALGASNLTQVQSGIGALEVGPEASHRVLHIVTKDDFKLSHLDFASSWVADAVIARATEEDFNRLASLGGSFTVVPIHLNTLARDKALEELSLPDCTVRRFKDVAEISVAGFPEDVYFKPVKTNFPTVDSLLRVGKTLYLFQVTVSSSKTVSARALTDLYKSLGAKVEELELCLYYVVHPDNFESFKLRADTGSSLLDKRQPLAARTHVYILKGDAEARLRQQQTGGSRKRPATSAAAAPTGSHGGGGGC</sequence>
<reference evidence="4" key="1">
    <citation type="journal article" date="2016" name="Nat. Commun.">
        <title>The Gonium pectorale genome demonstrates co-option of cell cycle regulation during the evolution of multicellularity.</title>
        <authorList>
            <person name="Hanschen E.R."/>
            <person name="Marriage T.N."/>
            <person name="Ferris P.J."/>
            <person name="Hamaji T."/>
            <person name="Toyoda A."/>
            <person name="Fujiyama A."/>
            <person name="Neme R."/>
            <person name="Noguchi H."/>
            <person name="Minakuchi Y."/>
            <person name="Suzuki M."/>
            <person name="Kawai-Toyooka H."/>
            <person name="Smith D.R."/>
            <person name="Sparks H."/>
            <person name="Anderson J."/>
            <person name="Bakaric R."/>
            <person name="Luria V."/>
            <person name="Karger A."/>
            <person name="Kirschner M.W."/>
            <person name="Durand P.M."/>
            <person name="Michod R.E."/>
            <person name="Nozaki H."/>
            <person name="Olson B.J."/>
        </authorList>
    </citation>
    <scope>NUCLEOTIDE SEQUENCE [LARGE SCALE GENOMIC DNA]</scope>
    <source>
        <strain evidence="4">NIES-2863</strain>
    </source>
</reference>
<dbReference type="EMBL" id="LSYV01000036">
    <property type="protein sequence ID" value="KXZ47445.1"/>
    <property type="molecule type" value="Genomic_DNA"/>
</dbReference>
<dbReference type="InterPro" id="IPR052980">
    <property type="entry name" value="Crinkler_effector"/>
</dbReference>
<dbReference type="PANTHER" id="PTHR33129:SF1">
    <property type="entry name" value="ATP-BINDING PROTEIN"/>
    <property type="match status" value="1"/>
</dbReference>
<organism evidence="3 4">
    <name type="scientific">Gonium pectorale</name>
    <name type="common">Green alga</name>
    <dbReference type="NCBI Taxonomy" id="33097"/>
    <lineage>
        <taxon>Eukaryota</taxon>
        <taxon>Viridiplantae</taxon>
        <taxon>Chlorophyta</taxon>
        <taxon>core chlorophytes</taxon>
        <taxon>Chlorophyceae</taxon>
        <taxon>CS clade</taxon>
        <taxon>Chlamydomonadales</taxon>
        <taxon>Volvocaceae</taxon>
        <taxon>Gonium</taxon>
    </lineage>
</organism>
<feature type="compositionally biased region" description="Low complexity" evidence="2">
    <location>
        <begin position="537"/>
        <end position="546"/>
    </location>
</feature>
<dbReference type="AlphaFoldDB" id="A0A150GCZ0"/>
<dbReference type="OrthoDB" id="526326at2759"/>
<keyword evidence="1" id="KW-0175">Coiled coil</keyword>
<dbReference type="STRING" id="33097.A0A150GCZ0"/>
<proteinExistence type="predicted"/>
<name>A0A150GCZ0_GONPE</name>
<evidence type="ECO:0000256" key="2">
    <source>
        <dbReference type="SAM" id="MobiDB-lite"/>
    </source>
</evidence>